<dbReference type="SUPFAM" id="SSF55874">
    <property type="entry name" value="ATPase domain of HSP90 chaperone/DNA topoisomerase II/histidine kinase"/>
    <property type="match status" value="1"/>
</dbReference>
<dbReference type="Pfam" id="PF00512">
    <property type="entry name" value="HisKA"/>
    <property type="match status" value="1"/>
</dbReference>
<dbReference type="PRINTS" id="PR00344">
    <property type="entry name" value="BCTRLSENSOR"/>
</dbReference>
<keyword evidence="4 8" id="KW-0597">Phosphoprotein</keyword>
<dbReference type="InterPro" id="IPR036890">
    <property type="entry name" value="HATPase_C_sf"/>
</dbReference>
<comment type="catalytic activity">
    <reaction evidence="1">
        <text>ATP + protein L-histidine = ADP + protein N-phospho-L-histidine.</text>
        <dbReference type="EC" id="2.7.13.3"/>
    </reaction>
</comment>
<evidence type="ECO:0000256" key="7">
    <source>
        <dbReference type="ARBA" id="ARBA00023012"/>
    </source>
</evidence>
<dbReference type="InterPro" id="IPR036097">
    <property type="entry name" value="HisK_dim/P_sf"/>
</dbReference>
<evidence type="ECO:0000313" key="12">
    <source>
        <dbReference type="EMBL" id="GGM94456.1"/>
    </source>
</evidence>
<reference evidence="13" key="1">
    <citation type="journal article" date="2019" name="Int. J. Syst. Evol. Microbiol.">
        <title>The Global Catalogue of Microorganisms (GCM) 10K type strain sequencing project: providing services to taxonomists for standard genome sequencing and annotation.</title>
        <authorList>
            <consortium name="The Broad Institute Genomics Platform"/>
            <consortium name="The Broad Institute Genome Sequencing Center for Infectious Disease"/>
            <person name="Wu L."/>
            <person name="Ma J."/>
        </authorList>
    </citation>
    <scope>NUCLEOTIDE SEQUENCE [LARGE SCALE GENOMIC DNA]</scope>
    <source>
        <strain evidence="13">JCM 1365</strain>
    </source>
</reference>
<sequence>MGGFEAAAEDSASRDRAELESRLADVQEQFRATSDVLKVLTSATHTGQPGRDRVFDTVVDNARRLLGAQVAQIYLVDGDRFVLARSSGLTPEFVDFVAEHPIARDRSTLVGRVTMDRVIHRIDDVLADPGYGRTDFQQLGGYRTMMGAPMVVGDEVVGALNVWRTEVDPFDERAEELLTTFAEQAALALRHVELFAAVESRSAELARKVDQLEALAEVGAAISSTLVPDEILALIVSRAVELSGTDGGSLMEFDEQTGLFGVRTVSGTSPEVIAALRAAEIHIDRTWVGRSALTREVLQIPDLDDVPLPLDEHLAVLHGSGWRSLVAIPLSRAGRVVGALVVRRKSPGSFSPETCELLATFANQSAVALTNARLYQQLEQQSIELAEASRHKSEFLASMSHELRTPLNAVIGFSEVLLERMFGELNERQEDYLRDIHSAGRHLLALLGDILDLSKIEAGRMELDLTTFIVDDMVVQALSLVRERAALHGIRLSLEMDGGLGAVTADELRLKQVLLNLLSNAVKFTPDGGSVDVRAWRDREEVVITVTDTGIGIDPADQDRIFDSFQQGERSASSSEGTGLGLTLSRRIVELHGGRLWLSSRPGEGSTFGLSIPQPDAEPAPEDGVWADGEELVGGPTVVVIEDDPRSAELVALHLRAAGLRAVGASSGEQGLELVRAQDPFAVILDIHLPGMNGWEVLTALKSDPVTAAVPVVVVSVEPERGRGFALGATEYLVKPVSGDHLLAAVTRLLSPTQAHDAATGLSVVVVDDDPLALKLVRSTLEPLGWEVHTCAGGQRAADVVRAVAPSVVVMDLLMPQVDGFAVIDELRPDRDSDGPPIVVLTAKTLTAQDRSRLEGRIAFVAEKAGIDLPGLARRLAAVAAAHPTHTTHGEGS</sequence>
<dbReference type="Proteomes" id="UP000623461">
    <property type="component" value="Unassembled WGS sequence"/>
</dbReference>
<keyword evidence="7" id="KW-0902">Two-component regulatory system</keyword>
<keyword evidence="6" id="KW-0418">Kinase</keyword>
<feature type="domain" description="Response regulatory" evidence="11">
    <location>
        <begin position="763"/>
        <end position="880"/>
    </location>
</feature>
<comment type="subcellular location">
    <subcellularLocation>
        <location evidence="2">Cell membrane</location>
    </subcellularLocation>
</comment>
<dbReference type="InterPro" id="IPR005467">
    <property type="entry name" value="His_kinase_dom"/>
</dbReference>
<dbReference type="Pfam" id="PF02518">
    <property type="entry name" value="HATPase_c"/>
    <property type="match status" value="1"/>
</dbReference>
<dbReference type="InterPro" id="IPR029016">
    <property type="entry name" value="GAF-like_dom_sf"/>
</dbReference>
<dbReference type="EMBL" id="BMNZ01000003">
    <property type="protein sequence ID" value="GGM94456.1"/>
    <property type="molecule type" value="Genomic_DNA"/>
</dbReference>
<feature type="modified residue" description="4-aspartylphosphate" evidence="8">
    <location>
        <position position="812"/>
    </location>
</feature>
<evidence type="ECO:0000256" key="9">
    <source>
        <dbReference type="SAM" id="Coils"/>
    </source>
</evidence>
<protein>
    <recommendedName>
        <fullName evidence="3">histidine kinase</fullName>
        <ecNumber evidence="3">2.7.13.3</ecNumber>
    </recommendedName>
</protein>
<feature type="domain" description="Histidine kinase" evidence="10">
    <location>
        <begin position="398"/>
        <end position="616"/>
    </location>
</feature>
<dbReference type="Gene3D" id="1.10.287.130">
    <property type="match status" value="1"/>
</dbReference>
<dbReference type="SUPFAM" id="SSF52172">
    <property type="entry name" value="CheY-like"/>
    <property type="match status" value="2"/>
</dbReference>
<feature type="domain" description="Response regulatory" evidence="11">
    <location>
        <begin position="637"/>
        <end position="750"/>
    </location>
</feature>
<dbReference type="Gene3D" id="3.40.50.2300">
    <property type="match status" value="2"/>
</dbReference>
<evidence type="ECO:0000256" key="5">
    <source>
        <dbReference type="ARBA" id="ARBA00022679"/>
    </source>
</evidence>
<dbReference type="PROSITE" id="PS50110">
    <property type="entry name" value="RESPONSE_REGULATORY"/>
    <property type="match status" value="2"/>
</dbReference>
<proteinExistence type="predicted"/>
<evidence type="ECO:0000313" key="13">
    <source>
        <dbReference type="Proteomes" id="UP000623461"/>
    </source>
</evidence>
<dbReference type="SMART" id="SM00387">
    <property type="entry name" value="HATPase_c"/>
    <property type="match status" value="1"/>
</dbReference>
<accession>A0ABQ2HYF8</accession>
<dbReference type="PANTHER" id="PTHR43047:SF63">
    <property type="entry name" value="HISTIDINE KINASE"/>
    <property type="match status" value="1"/>
</dbReference>
<evidence type="ECO:0000256" key="4">
    <source>
        <dbReference type="ARBA" id="ARBA00022553"/>
    </source>
</evidence>
<dbReference type="SUPFAM" id="SSF55781">
    <property type="entry name" value="GAF domain-like"/>
    <property type="match status" value="2"/>
</dbReference>
<dbReference type="Pfam" id="PF13185">
    <property type="entry name" value="GAF_2"/>
    <property type="match status" value="1"/>
</dbReference>
<dbReference type="PROSITE" id="PS50109">
    <property type="entry name" value="HIS_KIN"/>
    <property type="match status" value="1"/>
</dbReference>
<evidence type="ECO:0000256" key="1">
    <source>
        <dbReference type="ARBA" id="ARBA00000085"/>
    </source>
</evidence>
<dbReference type="CDD" id="cd00156">
    <property type="entry name" value="REC"/>
    <property type="match status" value="1"/>
</dbReference>
<dbReference type="Gene3D" id="3.30.450.40">
    <property type="match status" value="2"/>
</dbReference>
<feature type="coiled-coil region" evidence="9">
    <location>
        <begin position="9"/>
        <end position="36"/>
    </location>
</feature>
<dbReference type="Gene3D" id="3.30.565.10">
    <property type="entry name" value="Histidine kinase-like ATPase, C-terminal domain"/>
    <property type="match status" value="1"/>
</dbReference>
<dbReference type="InterPro" id="IPR011006">
    <property type="entry name" value="CheY-like_superfamily"/>
</dbReference>
<evidence type="ECO:0000256" key="6">
    <source>
        <dbReference type="ARBA" id="ARBA00022777"/>
    </source>
</evidence>
<dbReference type="InterPro" id="IPR003661">
    <property type="entry name" value="HisK_dim/P_dom"/>
</dbReference>
<gene>
    <name evidence="12" type="ORF">GCM10009721_20970</name>
</gene>
<feature type="modified residue" description="4-aspartylphosphate" evidence="8">
    <location>
        <position position="686"/>
    </location>
</feature>
<evidence type="ECO:0000256" key="3">
    <source>
        <dbReference type="ARBA" id="ARBA00012438"/>
    </source>
</evidence>
<dbReference type="InterPro" id="IPR003018">
    <property type="entry name" value="GAF"/>
</dbReference>
<keyword evidence="9" id="KW-0175">Coiled coil</keyword>
<dbReference type="InterPro" id="IPR004358">
    <property type="entry name" value="Sig_transdc_His_kin-like_C"/>
</dbReference>
<dbReference type="SUPFAM" id="SSF47384">
    <property type="entry name" value="Homodimeric domain of signal transducing histidine kinase"/>
    <property type="match status" value="1"/>
</dbReference>
<evidence type="ECO:0000259" key="11">
    <source>
        <dbReference type="PROSITE" id="PS50110"/>
    </source>
</evidence>
<dbReference type="Pfam" id="PF00072">
    <property type="entry name" value="Response_reg"/>
    <property type="match status" value="2"/>
</dbReference>
<organism evidence="12 13">
    <name type="scientific">Terrabacter tumescens</name>
    <dbReference type="NCBI Taxonomy" id="60443"/>
    <lineage>
        <taxon>Bacteria</taxon>
        <taxon>Bacillati</taxon>
        <taxon>Actinomycetota</taxon>
        <taxon>Actinomycetes</taxon>
        <taxon>Micrococcales</taxon>
        <taxon>Intrasporangiaceae</taxon>
        <taxon>Terrabacter</taxon>
    </lineage>
</organism>
<keyword evidence="5" id="KW-0808">Transferase</keyword>
<dbReference type="CDD" id="cd00082">
    <property type="entry name" value="HisKA"/>
    <property type="match status" value="1"/>
</dbReference>
<dbReference type="RefSeq" id="WP_081920313.1">
    <property type="nucleotide sequence ID" value="NZ_BMNZ01000003.1"/>
</dbReference>
<evidence type="ECO:0000256" key="2">
    <source>
        <dbReference type="ARBA" id="ARBA00004236"/>
    </source>
</evidence>
<dbReference type="SMART" id="SM00388">
    <property type="entry name" value="HisKA"/>
    <property type="match status" value="1"/>
</dbReference>
<name>A0ABQ2HYF8_9MICO</name>
<comment type="caution">
    <text evidence="12">The sequence shown here is derived from an EMBL/GenBank/DDBJ whole genome shotgun (WGS) entry which is preliminary data.</text>
</comment>
<dbReference type="CDD" id="cd16922">
    <property type="entry name" value="HATPase_EvgS-ArcB-TorS-like"/>
    <property type="match status" value="1"/>
</dbReference>
<dbReference type="Pfam" id="PF01590">
    <property type="entry name" value="GAF"/>
    <property type="match status" value="1"/>
</dbReference>
<evidence type="ECO:0000259" key="10">
    <source>
        <dbReference type="PROSITE" id="PS50109"/>
    </source>
</evidence>
<dbReference type="InterPro" id="IPR001789">
    <property type="entry name" value="Sig_transdc_resp-reg_receiver"/>
</dbReference>
<keyword evidence="13" id="KW-1185">Reference proteome</keyword>
<dbReference type="PANTHER" id="PTHR43047">
    <property type="entry name" value="TWO-COMPONENT HISTIDINE PROTEIN KINASE"/>
    <property type="match status" value="1"/>
</dbReference>
<evidence type="ECO:0000256" key="8">
    <source>
        <dbReference type="PROSITE-ProRule" id="PRU00169"/>
    </source>
</evidence>
<dbReference type="EC" id="2.7.13.3" evidence="3"/>
<dbReference type="InterPro" id="IPR003594">
    <property type="entry name" value="HATPase_dom"/>
</dbReference>
<dbReference type="SMART" id="SM00065">
    <property type="entry name" value="GAF"/>
    <property type="match status" value="2"/>
</dbReference>
<dbReference type="SMART" id="SM00448">
    <property type="entry name" value="REC"/>
    <property type="match status" value="2"/>
</dbReference>